<keyword evidence="2" id="KW-0418">Kinase</keyword>
<accession>X1H790</accession>
<evidence type="ECO:0000256" key="2">
    <source>
        <dbReference type="ARBA" id="ARBA00022777"/>
    </source>
</evidence>
<dbReference type="GO" id="GO:0008443">
    <property type="term" value="F:phosphofructokinase activity"/>
    <property type="evidence" value="ECO:0007669"/>
    <property type="project" value="TreeGrafter"/>
</dbReference>
<dbReference type="PANTHER" id="PTHR46566:SF2">
    <property type="entry name" value="ATP-DEPENDENT 6-PHOSPHOFRUCTOKINASE ISOZYME 2"/>
    <property type="match status" value="1"/>
</dbReference>
<dbReference type="Gene3D" id="3.40.1190.20">
    <property type="match status" value="1"/>
</dbReference>
<dbReference type="PROSITE" id="PS00584">
    <property type="entry name" value="PFKB_KINASES_2"/>
    <property type="match status" value="1"/>
</dbReference>
<dbReference type="InterPro" id="IPR029056">
    <property type="entry name" value="Ribokinase-like"/>
</dbReference>
<dbReference type="InterPro" id="IPR002173">
    <property type="entry name" value="Carboh/pur_kinase_PfkB_CS"/>
</dbReference>
<keyword evidence="1" id="KW-0808">Transferase</keyword>
<dbReference type="PANTHER" id="PTHR46566">
    <property type="entry name" value="1-PHOSPHOFRUCTOKINASE-RELATED"/>
    <property type="match status" value="1"/>
</dbReference>
<evidence type="ECO:0000259" key="3">
    <source>
        <dbReference type="Pfam" id="PF00294"/>
    </source>
</evidence>
<dbReference type="EMBL" id="BARU01034650">
    <property type="protein sequence ID" value="GAH66041.1"/>
    <property type="molecule type" value="Genomic_DNA"/>
</dbReference>
<dbReference type="GO" id="GO:0005829">
    <property type="term" value="C:cytosol"/>
    <property type="evidence" value="ECO:0007669"/>
    <property type="project" value="TreeGrafter"/>
</dbReference>
<reference evidence="4" key="1">
    <citation type="journal article" date="2014" name="Front. Microbiol.">
        <title>High frequency of phylogenetically diverse reductive dehalogenase-homologous genes in deep subseafloor sedimentary metagenomes.</title>
        <authorList>
            <person name="Kawai M."/>
            <person name="Futagami T."/>
            <person name="Toyoda A."/>
            <person name="Takaki Y."/>
            <person name="Nishi S."/>
            <person name="Hori S."/>
            <person name="Arai W."/>
            <person name="Tsubouchi T."/>
            <person name="Morono Y."/>
            <person name="Uchiyama I."/>
            <person name="Ito T."/>
            <person name="Fujiyama A."/>
            <person name="Inagaki F."/>
            <person name="Takami H."/>
        </authorList>
    </citation>
    <scope>NUCLEOTIDE SEQUENCE</scope>
    <source>
        <strain evidence="4">Expedition CK06-06</strain>
    </source>
</reference>
<dbReference type="InterPro" id="IPR011611">
    <property type="entry name" value="PfkB_dom"/>
</dbReference>
<evidence type="ECO:0000256" key="1">
    <source>
        <dbReference type="ARBA" id="ARBA00022679"/>
    </source>
</evidence>
<gene>
    <name evidence="4" type="ORF">S03H2_54358</name>
</gene>
<dbReference type="AlphaFoldDB" id="X1H790"/>
<name>X1H790_9ZZZZ</name>
<comment type="caution">
    <text evidence="4">The sequence shown here is derived from an EMBL/GenBank/DDBJ whole genome shotgun (WGS) entry which is preliminary data.</text>
</comment>
<sequence>MAKKREVIILTPPSIKTLNPVGAGDALVAGFAVGLLRGTGLEEMASLGVAAGAASVEKGREEALSLERIEELARKVKYRRYSPRVS</sequence>
<proteinExistence type="predicted"/>
<dbReference type="SUPFAM" id="SSF53613">
    <property type="entry name" value="Ribokinase-like"/>
    <property type="match status" value="1"/>
</dbReference>
<protein>
    <recommendedName>
        <fullName evidence="3">Carbohydrate kinase PfkB domain-containing protein</fullName>
    </recommendedName>
</protein>
<dbReference type="Pfam" id="PF00294">
    <property type="entry name" value="PfkB"/>
    <property type="match status" value="1"/>
</dbReference>
<organism evidence="4">
    <name type="scientific">marine sediment metagenome</name>
    <dbReference type="NCBI Taxonomy" id="412755"/>
    <lineage>
        <taxon>unclassified sequences</taxon>
        <taxon>metagenomes</taxon>
        <taxon>ecological metagenomes</taxon>
    </lineage>
</organism>
<evidence type="ECO:0000313" key="4">
    <source>
        <dbReference type="EMBL" id="GAH66041.1"/>
    </source>
</evidence>
<feature type="domain" description="Carbohydrate kinase PfkB" evidence="3">
    <location>
        <begin position="3"/>
        <end position="59"/>
    </location>
</feature>